<feature type="signal peptide" evidence="1">
    <location>
        <begin position="1"/>
        <end position="18"/>
    </location>
</feature>
<gene>
    <name evidence="2" type="ORF">QBC35DRAFT_502435</name>
</gene>
<keyword evidence="1" id="KW-0732">Signal</keyword>
<proteinExistence type="predicted"/>
<evidence type="ECO:0000256" key="1">
    <source>
        <dbReference type="SAM" id="SignalP"/>
    </source>
</evidence>
<protein>
    <submittedName>
        <fullName evidence="2">Uncharacterized protein</fullName>
    </submittedName>
</protein>
<accession>A0AAN7AHL0</accession>
<reference evidence="2" key="1">
    <citation type="journal article" date="2023" name="Mol. Phylogenet. Evol.">
        <title>Genome-scale phylogeny and comparative genomics of the fungal order Sordariales.</title>
        <authorList>
            <person name="Hensen N."/>
            <person name="Bonometti L."/>
            <person name="Westerberg I."/>
            <person name="Brannstrom I.O."/>
            <person name="Guillou S."/>
            <person name="Cros-Aarteil S."/>
            <person name="Calhoun S."/>
            <person name="Haridas S."/>
            <person name="Kuo A."/>
            <person name="Mondo S."/>
            <person name="Pangilinan J."/>
            <person name="Riley R."/>
            <person name="LaButti K."/>
            <person name="Andreopoulos B."/>
            <person name="Lipzen A."/>
            <person name="Chen C."/>
            <person name="Yan M."/>
            <person name="Daum C."/>
            <person name="Ng V."/>
            <person name="Clum A."/>
            <person name="Steindorff A."/>
            <person name="Ohm R.A."/>
            <person name="Martin F."/>
            <person name="Silar P."/>
            <person name="Natvig D.O."/>
            <person name="Lalanne C."/>
            <person name="Gautier V."/>
            <person name="Ament-Velasquez S.L."/>
            <person name="Kruys A."/>
            <person name="Hutchinson M.I."/>
            <person name="Powell A.J."/>
            <person name="Barry K."/>
            <person name="Miller A.N."/>
            <person name="Grigoriev I.V."/>
            <person name="Debuchy R."/>
            <person name="Gladieux P."/>
            <person name="Hiltunen Thoren M."/>
            <person name="Johannesson H."/>
        </authorList>
    </citation>
    <scope>NUCLEOTIDE SEQUENCE</scope>
    <source>
        <strain evidence="2">PSN309</strain>
    </source>
</reference>
<sequence length="177" mass="18817">MVRLTTILALATATAVSAQKDTYTTYPDKVPDATSYMKAIFTPEPIPSSVTPFITPLATGLYAVEKSFHENDKYISVHTVIASAMTHAPNPDAVYSSVSASGYRYEEIVTEEWYKKNVPKDAQKIVEEYNSAADAVWKSVEDAATRSTNHGAGPQCTGMAVAAAGVAAAGMAVMAAM</sequence>
<keyword evidence="3" id="KW-1185">Reference proteome</keyword>
<dbReference type="Proteomes" id="UP001302126">
    <property type="component" value="Unassembled WGS sequence"/>
</dbReference>
<dbReference type="AlphaFoldDB" id="A0AAN7AHL0"/>
<evidence type="ECO:0000313" key="2">
    <source>
        <dbReference type="EMBL" id="KAK4186010.1"/>
    </source>
</evidence>
<dbReference type="EMBL" id="MU864434">
    <property type="protein sequence ID" value="KAK4186010.1"/>
    <property type="molecule type" value="Genomic_DNA"/>
</dbReference>
<reference evidence="2" key="2">
    <citation type="submission" date="2023-05" db="EMBL/GenBank/DDBJ databases">
        <authorList>
            <consortium name="Lawrence Berkeley National Laboratory"/>
            <person name="Steindorff A."/>
            <person name="Hensen N."/>
            <person name="Bonometti L."/>
            <person name="Westerberg I."/>
            <person name="Brannstrom I.O."/>
            <person name="Guillou S."/>
            <person name="Cros-Aarteil S."/>
            <person name="Calhoun S."/>
            <person name="Haridas S."/>
            <person name="Kuo A."/>
            <person name="Mondo S."/>
            <person name="Pangilinan J."/>
            <person name="Riley R."/>
            <person name="Labutti K."/>
            <person name="Andreopoulos B."/>
            <person name="Lipzen A."/>
            <person name="Chen C."/>
            <person name="Yanf M."/>
            <person name="Daum C."/>
            <person name="Ng V."/>
            <person name="Clum A."/>
            <person name="Ohm R."/>
            <person name="Martin F."/>
            <person name="Silar P."/>
            <person name="Natvig D."/>
            <person name="Lalanne C."/>
            <person name="Gautier V."/>
            <person name="Ament-Velasquez S.L."/>
            <person name="Kruys A."/>
            <person name="Hutchinson M.I."/>
            <person name="Powell A.J."/>
            <person name="Barry K."/>
            <person name="Miller A.N."/>
            <person name="Grigoriev I.V."/>
            <person name="Debuchy R."/>
            <person name="Gladieux P."/>
            <person name="Thoren M.H."/>
            <person name="Johannesson H."/>
        </authorList>
    </citation>
    <scope>NUCLEOTIDE SEQUENCE</scope>
    <source>
        <strain evidence="2">PSN309</strain>
    </source>
</reference>
<comment type="caution">
    <text evidence="2">The sequence shown here is derived from an EMBL/GenBank/DDBJ whole genome shotgun (WGS) entry which is preliminary data.</text>
</comment>
<feature type="chain" id="PRO_5042978537" evidence="1">
    <location>
        <begin position="19"/>
        <end position="177"/>
    </location>
</feature>
<name>A0AAN7AHL0_9PEZI</name>
<evidence type="ECO:0000313" key="3">
    <source>
        <dbReference type="Proteomes" id="UP001302126"/>
    </source>
</evidence>
<organism evidence="2 3">
    <name type="scientific">Podospora australis</name>
    <dbReference type="NCBI Taxonomy" id="1536484"/>
    <lineage>
        <taxon>Eukaryota</taxon>
        <taxon>Fungi</taxon>
        <taxon>Dikarya</taxon>
        <taxon>Ascomycota</taxon>
        <taxon>Pezizomycotina</taxon>
        <taxon>Sordariomycetes</taxon>
        <taxon>Sordariomycetidae</taxon>
        <taxon>Sordariales</taxon>
        <taxon>Podosporaceae</taxon>
        <taxon>Podospora</taxon>
    </lineage>
</organism>